<feature type="transmembrane region" description="Helical" evidence="7">
    <location>
        <begin position="401"/>
        <end position="421"/>
    </location>
</feature>
<keyword evidence="4 7" id="KW-0812">Transmembrane</keyword>
<evidence type="ECO:0000256" key="1">
    <source>
        <dbReference type="ARBA" id="ARBA00004651"/>
    </source>
</evidence>
<dbReference type="InterPro" id="IPR011701">
    <property type="entry name" value="MFS"/>
</dbReference>
<keyword evidence="3" id="KW-1003">Cell membrane</keyword>
<feature type="transmembrane region" description="Helical" evidence="7">
    <location>
        <begin position="373"/>
        <end position="395"/>
    </location>
</feature>
<keyword evidence="2" id="KW-0813">Transport</keyword>
<dbReference type="Pfam" id="PF00083">
    <property type="entry name" value="Sugar_tr"/>
    <property type="match status" value="1"/>
</dbReference>
<feature type="transmembrane region" description="Helical" evidence="7">
    <location>
        <begin position="165"/>
        <end position="182"/>
    </location>
</feature>
<feature type="transmembrane region" description="Helical" evidence="7">
    <location>
        <begin position="89"/>
        <end position="111"/>
    </location>
</feature>
<evidence type="ECO:0000256" key="3">
    <source>
        <dbReference type="ARBA" id="ARBA00022475"/>
    </source>
</evidence>
<dbReference type="Proteomes" id="UP000240892">
    <property type="component" value="Unassembled WGS sequence"/>
</dbReference>
<dbReference type="InterPro" id="IPR020846">
    <property type="entry name" value="MFS_dom"/>
</dbReference>
<organism evidence="9 10">
    <name type="scientific">Kluyvera genomosp. 2</name>
    <dbReference type="NCBI Taxonomy" id="2774054"/>
    <lineage>
        <taxon>Bacteria</taxon>
        <taxon>Pseudomonadati</taxon>
        <taxon>Pseudomonadota</taxon>
        <taxon>Gammaproteobacteria</taxon>
        <taxon>Enterobacterales</taxon>
        <taxon>Enterobacteriaceae</taxon>
        <taxon>Kluyvera</taxon>
    </lineage>
</organism>
<comment type="caution">
    <text evidence="9">The sequence shown here is derived from an EMBL/GenBank/DDBJ whole genome shotgun (WGS) entry which is preliminary data.</text>
</comment>
<protein>
    <submittedName>
        <fullName evidence="9">MFS transporter</fullName>
    </submittedName>
</protein>
<gene>
    <name evidence="9" type="ORF">C8256_02720</name>
</gene>
<feature type="domain" description="Major facilitator superfamily (MFS) profile" evidence="8">
    <location>
        <begin position="16"/>
        <end position="426"/>
    </location>
</feature>
<reference evidence="9 10" key="1">
    <citation type="submission" date="2018-03" db="EMBL/GenBank/DDBJ databases">
        <title>First report of an OXA-48+CTX-M-M-producing Kluyvera ascorbata clone recovered from patients admitted in a University Hospital in Madrid, Spain.</title>
        <authorList>
            <person name="Hernandez-Garcia M."/>
            <person name="Leon-Sampedro R."/>
            <person name="Perez-Viso B."/>
            <person name="Morosini M.I."/>
            <person name="Lopez-Fresnena N."/>
            <person name="Coque T.M."/>
            <person name="Bonten M."/>
            <person name="Malhotra-Kumar S."/>
            <person name="Ruiz-Garbajosa P."/>
            <person name="Canton R."/>
        </authorList>
    </citation>
    <scope>NUCLEOTIDE SEQUENCE [LARGE SCALE GENOMIC DNA]</scope>
    <source>
        <strain evidence="9 10">KA2</strain>
    </source>
</reference>
<evidence type="ECO:0000256" key="4">
    <source>
        <dbReference type="ARBA" id="ARBA00022692"/>
    </source>
</evidence>
<feature type="transmembrane region" description="Helical" evidence="7">
    <location>
        <begin position="332"/>
        <end position="353"/>
    </location>
</feature>
<feature type="transmembrane region" description="Helical" evidence="7">
    <location>
        <begin position="309"/>
        <end position="326"/>
    </location>
</feature>
<feature type="transmembrane region" description="Helical" evidence="7">
    <location>
        <begin position="53"/>
        <end position="77"/>
    </location>
</feature>
<dbReference type="Gene3D" id="1.20.1250.20">
    <property type="entry name" value="MFS general substrate transporter like domains"/>
    <property type="match status" value="1"/>
</dbReference>
<dbReference type="PROSITE" id="PS50850">
    <property type="entry name" value="MFS"/>
    <property type="match status" value="1"/>
</dbReference>
<dbReference type="SUPFAM" id="SSF103473">
    <property type="entry name" value="MFS general substrate transporter"/>
    <property type="match status" value="1"/>
</dbReference>
<dbReference type="InterPro" id="IPR036259">
    <property type="entry name" value="MFS_trans_sf"/>
</dbReference>
<evidence type="ECO:0000256" key="7">
    <source>
        <dbReference type="SAM" id="Phobius"/>
    </source>
</evidence>
<comment type="subcellular location">
    <subcellularLocation>
        <location evidence="1">Cell membrane</location>
        <topology evidence="1">Multi-pass membrane protein</topology>
    </subcellularLocation>
</comment>
<name>A0A2T2Y6K9_9ENTR</name>
<dbReference type="InterPro" id="IPR005829">
    <property type="entry name" value="Sugar_transporter_CS"/>
</dbReference>
<feature type="transmembrane region" description="Helical" evidence="7">
    <location>
        <begin position="28"/>
        <end position="47"/>
    </location>
</feature>
<dbReference type="PROSITE" id="PS00216">
    <property type="entry name" value="SUGAR_TRANSPORT_1"/>
    <property type="match status" value="1"/>
</dbReference>
<dbReference type="RefSeq" id="WP_106924515.1">
    <property type="nucleotide sequence ID" value="NZ_CABMMU010000002.1"/>
</dbReference>
<keyword evidence="10" id="KW-1185">Reference proteome</keyword>
<dbReference type="AlphaFoldDB" id="A0A2T2Y6K9"/>
<evidence type="ECO:0000256" key="2">
    <source>
        <dbReference type="ARBA" id="ARBA00022448"/>
    </source>
</evidence>
<evidence type="ECO:0000313" key="9">
    <source>
        <dbReference type="EMBL" id="PSR48078.1"/>
    </source>
</evidence>
<dbReference type="GO" id="GO:0022857">
    <property type="term" value="F:transmembrane transporter activity"/>
    <property type="evidence" value="ECO:0007669"/>
    <property type="project" value="InterPro"/>
</dbReference>
<feature type="transmembrane region" description="Helical" evidence="7">
    <location>
        <begin position="278"/>
        <end position="297"/>
    </location>
</feature>
<evidence type="ECO:0000256" key="6">
    <source>
        <dbReference type="ARBA" id="ARBA00023136"/>
    </source>
</evidence>
<dbReference type="CDD" id="cd17369">
    <property type="entry name" value="MFS_ShiA_like"/>
    <property type="match status" value="1"/>
</dbReference>
<accession>A0A2T2Y6K9</accession>
<evidence type="ECO:0000256" key="5">
    <source>
        <dbReference type="ARBA" id="ARBA00022989"/>
    </source>
</evidence>
<dbReference type="InterPro" id="IPR005828">
    <property type="entry name" value="MFS_sugar_transport-like"/>
</dbReference>
<keyword evidence="6 7" id="KW-0472">Membrane</keyword>
<dbReference type="Pfam" id="PF07690">
    <property type="entry name" value="MFS_1"/>
    <property type="match status" value="1"/>
</dbReference>
<sequence length="440" mass="46917">MNSAASGRLSAAAKRTVLASFLGSTFEWYDFVLYTTVSTLVFNQVFFPEQSAAVGTLSSLVTVAMGYVARPLGAVIFGHFGDRVGRKKLLVATMLIMGIPTLIIGCLPSYAQIGTAAPVILIICRILQGVGLGGEYAGAALATIESVPESQRGFYGAIPQLGNPVGGALGTILVLCCTYFAGDELFAAWLWRVPFLLSAILLVYAMVVRVRMEETGDFSRLVKENKVEKSPVMAVLRHHWKALLLGLGARASDAISGNVAGSVVIAYVATYLHMSNSIGLVATLVPTLIAIPLMLITGKISDRVGRKRIFVLGMVLVALSMLPMFAMLNTKFVPVMVLGVIVMRICNMMPFAVQSAFLADIFPVEVRYTGVSLVYQVSAIIGGLTPAACLTLLIWADGNAYVLALVLTVVCALSALCGIAMRPSVRRDTATDYQRSHHGA</sequence>
<dbReference type="PANTHER" id="PTHR43045">
    <property type="entry name" value="SHIKIMATE TRANSPORTER"/>
    <property type="match status" value="1"/>
</dbReference>
<dbReference type="PANTHER" id="PTHR43045:SF1">
    <property type="entry name" value="SHIKIMATE TRANSPORTER"/>
    <property type="match status" value="1"/>
</dbReference>
<feature type="transmembrane region" description="Helical" evidence="7">
    <location>
        <begin position="188"/>
        <end position="210"/>
    </location>
</feature>
<keyword evidence="5 7" id="KW-1133">Transmembrane helix</keyword>
<evidence type="ECO:0000313" key="10">
    <source>
        <dbReference type="Proteomes" id="UP000240892"/>
    </source>
</evidence>
<dbReference type="EMBL" id="PYHO01000002">
    <property type="protein sequence ID" value="PSR48078.1"/>
    <property type="molecule type" value="Genomic_DNA"/>
</dbReference>
<proteinExistence type="predicted"/>
<evidence type="ECO:0000259" key="8">
    <source>
        <dbReference type="PROSITE" id="PS50850"/>
    </source>
</evidence>
<dbReference type="GO" id="GO:0005886">
    <property type="term" value="C:plasma membrane"/>
    <property type="evidence" value="ECO:0007669"/>
    <property type="project" value="UniProtKB-SubCell"/>
</dbReference>